<keyword evidence="4" id="KW-1185">Reference proteome</keyword>
<dbReference type="Gene3D" id="3.30.2310.20">
    <property type="entry name" value="RelE-like"/>
    <property type="match status" value="1"/>
</dbReference>
<dbReference type="Pfam" id="PF05016">
    <property type="entry name" value="ParE_toxin"/>
    <property type="match status" value="1"/>
</dbReference>
<reference evidence="2 5" key="2">
    <citation type="submission" date="2020-01" db="EMBL/GenBank/DDBJ databases">
        <authorList>
            <person name="Wang S."/>
        </authorList>
    </citation>
    <scope>NUCLEOTIDE SEQUENCE [LARGE SCALE GENOMIC DNA]</scope>
    <source>
        <strain evidence="2 5">D151-2-6</strain>
    </source>
</reference>
<dbReference type="InterPro" id="IPR035093">
    <property type="entry name" value="RelE/ParE_toxin_dom_sf"/>
</dbReference>
<dbReference type="RefSeq" id="WP_008263996.1">
    <property type="nucleotide sequence ID" value="NZ_CP048751.1"/>
</dbReference>
<dbReference type="KEGG" id="bmed:GYM46_11295"/>
<evidence type="ECO:0000313" key="5">
    <source>
        <dbReference type="Proteomes" id="UP000501325"/>
    </source>
</evidence>
<organism evidence="3 4">
    <name type="scientific">Brevundimonas mediterranea</name>
    <dbReference type="NCBI Taxonomy" id="74329"/>
    <lineage>
        <taxon>Bacteria</taxon>
        <taxon>Pseudomonadati</taxon>
        <taxon>Pseudomonadota</taxon>
        <taxon>Alphaproteobacteria</taxon>
        <taxon>Caulobacterales</taxon>
        <taxon>Caulobacteraceae</taxon>
        <taxon>Brevundimonas</taxon>
    </lineage>
</organism>
<keyword evidence="1" id="KW-1277">Toxin-antitoxin system</keyword>
<evidence type="ECO:0000313" key="4">
    <source>
        <dbReference type="Proteomes" id="UP000289220"/>
    </source>
</evidence>
<name>A0A6G7EJF1_9CAUL</name>
<evidence type="ECO:0000313" key="2">
    <source>
        <dbReference type="EMBL" id="QIH73487.1"/>
    </source>
</evidence>
<gene>
    <name evidence="3" type="primary">parE4</name>
    <name evidence="3" type="ORF">BREV_BREV_02625</name>
    <name evidence="2" type="ORF">GYM46_11295</name>
</gene>
<dbReference type="InterPro" id="IPR007712">
    <property type="entry name" value="RelE/ParE_toxin"/>
</dbReference>
<sequence>MTRLRLSEDAEADLRLIFWQGLEMFGARQTETYISGLEDQLQQLLLFPDTGRLHTDIQPPVRVQPYGAHVIIYEHIDDIVAVLRIRSAREDWTASPLGSDWP</sequence>
<dbReference type="EMBL" id="UXHF01000064">
    <property type="protein sequence ID" value="VDC51274.1"/>
    <property type="molecule type" value="Genomic_DNA"/>
</dbReference>
<proteinExistence type="predicted"/>
<reference evidence="3 4" key="1">
    <citation type="submission" date="2018-11" db="EMBL/GenBank/DDBJ databases">
        <authorList>
            <person name="Peiro R."/>
            <person name="Begona"/>
            <person name="Cbmso G."/>
            <person name="Lopez M."/>
            <person name="Gonzalez S."/>
            <person name="Sacristan E."/>
            <person name="Castillo E."/>
        </authorList>
    </citation>
    <scope>NUCLEOTIDE SEQUENCE [LARGE SCALE GENOMIC DNA]</scope>
    <source>
        <strain evidence="3">Brev_genome</strain>
    </source>
</reference>
<evidence type="ECO:0000256" key="1">
    <source>
        <dbReference type="ARBA" id="ARBA00022649"/>
    </source>
</evidence>
<evidence type="ECO:0000313" key="3">
    <source>
        <dbReference type="EMBL" id="VDC51274.1"/>
    </source>
</evidence>
<dbReference type="Proteomes" id="UP000289220">
    <property type="component" value="Unassembled WGS sequence"/>
</dbReference>
<dbReference type="Proteomes" id="UP000501325">
    <property type="component" value="Chromosome"/>
</dbReference>
<protein>
    <submittedName>
        <fullName evidence="3">Toxin ParE4</fullName>
    </submittedName>
    <submittedName>
        <fullName evidence="2">Type II toxin-antitoxin system RelE/ParE family toxin</fullName>
    </submittedName>
</protein>
<accession>A0A6G7EJF1</accession>
<dbReference type="EMBL" id="CP048751">
    <property type="protein sequence ID" value="QIH73487.1"/>
    <property type="molecule type" value="Genomic_DNA"/>
</dbReference>
<dbReference type="AlphaFoldDB" id="A0A6G7EJF1"/>